<reference evidence="2" key="2">
    <citation type="submission" date="2020-09" db="EMBL/GenBank/DDBJ databases">
        <authorList>
            <person name="Sun Q."/>
            <person name="Ohkuma M."/>
        </authorList>
    </citation>
    <scope>NUCLEOTIDE SEQUENCE</scope>
    <source>
        <strain evidence="2">JCM 4815</strain>
    </source>
</reference>
<keyword evidence="3" id="KW-1185">Reference proteome</keyword>
<dbReference type="PANTHER" id="PTHR14136">
    <property type="entry name" value="BTB_POZ DOMAIN-CONTAINING PROTEIN KCTD9"/>
    <property type="match status" value="1"/>
</dbReference>
<evidence type="ECO:0008006" key="4">
    <source>
        <dbReference type="Google" id="ProtNLM"/>
    </source>
</evidence>
<proteinExistence type="predicted"/>
<dbReference type="SUPFAM" id="SSF141571">
    <property type="entry name" value="Pentapeptide repeat-like"/>
    <property type="match status" value="2"/>
</dbReference>
<feature type="transmembrane region" description="Helical" evidence="1">
    <location>
        <begin position="28"/>
        <end position="48"/>
    </location>
</feature>
<dbReference type="Pfam" id="PF00805">
    <property type="entry name" value="Pentapeptide"/>
    <property type="match status" value="3"/>
</dbReference>
<reference evidence="2" key="1">
    <citation type="journal article" date="2014" name="Int. J. Syst. Evol. Microbiol.">
        <title>Complete genome sequence of Corynebacterium casei LMG S-19264T (=DSM 44701T), isolated from a smear-ripened cheese.</title>
        <authorList>
            <consortium name="US DOE Joint Genome Institute (JGI-PGF)"/>
            <person name="Walter F."/>
            <person name="Albersmeier A."/>
            <person name="Kalinowski J."/>
            <person name="Ruckert C."/>
        </authorList>
    </citation>
    <scope>NUCLEOTIDE SEQUENCE</scope>
    <source>
        <strain evidence="2">JCM 4815</strain>
    </source>
</reference>
<dbReference type="Proteomes" id="UP000622166">
    <property type="component" value="Unassembled WGS sequence"/>
</dbReference>
<organism evidence="2 3">
    <name type="scientific">Streptomyces poonensis</name>
    <dbReference type="NCBI Taxonomy" id="68255"/>
    <lineage>
        <taxon>Bacteria</taxon>
        <taxon>Bacillati</taxon>
        <taxon>Actinomycetota</taxon>
        <taxon>Actinomycetes</taxon>
        <taxon>Kitasatosporales</taxon>
        <taxon>Streptomycetaceae</taxon>
        <taxon>Streptomyces</taxon>
    </lineage>
</organism>
<name>A0A918UEE4_9ACTN</name>
<evidence type="ECO:0000313" key="3">
    <source>
        <dbReference type="Proteomes" id="UP000622166"/>
    </source>
</evidence>
<dbReference type="EMBL" id="BMVW01000002">
    <property type="protein sequence ID" value="GGY97196.1"/>
    <property type="molecule type" value="Genomic_DNA"/>
</dbReference>
<dbReference type="PANTHER" id="PTHR14136:SF17">
    <property type="entry name" value="BTB_POZ DOMAIN-CONTAINING PROTEIN KCTD9"/>
    <property type="match status" value="1"/>
</dbReference>
<comment type="caution">
    <text evidence="2">The sequence shown here is derived from an EMBL/GenBank/DDBJ whole genome shotgun (WGS) entry which is preliminary data.</text>
</comment>
<protein>
    <recommendedName>
        <fullName evidence="4">Pentapeptide repeat-containing protein</fullName>
    </recommendedName>
</protein>
<keyword evidence="1" id="KW-0812">Transmembrane</keyword>
<accession>A0A918UEE4</accession>
<dbReference type="AlphaFoldDB" id="A0A918UEE4"/>
<dbReference type="InterPro" id="IPR051082">
    <property type="entry name" value="Pentapeptide-BTB/POZ_domain"/>
</dbReference>
<keyword evidence="1" id="KW-1133">Transmembrane helix</keyword>
<dbReference type="Gene3D" id="2.160.20.80">
    <property type="entry name" value="E3 ubiquitin-protein ligase SopA"/>
    <property type="match status" value="2"/>
</dbReference>
<gene>
    <name evidence="2" type="ORF">GCM10010365_14530</name>
</gene>
<evidence type="ECO:0000256" key="1">
    <source>
        <dbReference type="SAM" id="Phobius"/>
    </source>
</evidence>
<keyword evidence="1" id="KW-0472">Membrane</keyword>
<evidence type="ECO:0000313" key="2">
    <source>
        <dbReference type="EMBL" id="GGY97196.1"/>
    </source>
</evidence>
<sequence>MAVLPTVPGRASAGPEGQGLDWARRIELSAVVVGVLLSSLIAAAGIWYSNNQVRDQLKISSEEVRLTREGQITDRYTKAVEAAGNDAMDVRLGGVYALQRIMEDSPRDHPTIANVLAAYVRTHASDPLGEDEDVPADVQAALTVLVHRDTDHDGSFFLDLRRTNLVGVDPQNGRRTVNLTDADLSGADLSQADLGAGTLRGAGLISTRLTGANLRAADLRDVVMQGGDLSHAHLDDADLRNTELHGVDLADTDLTGADLRGAGLYAVDLHGAKLSDADLGCGLGCTSLPGVNLRDADLAGANLHGANLPSADLRGAHLRDTNLRGADLRGADLRGATDLSAAAVDDALLDSATKLPPRLAEDPSVKARITELEEQTAGAHG</sequence>
<dbReference type="InterPro" id="IPR001646">
    <property type="entry name" value="5peptide_repeat"/>
</dbReference>